<dbReference type="InterPro" id="IPR003018">
    <property type="entry name" value="GAF"/>
</dbReference>
<feature type="domain" description="GAF" evidence="3">
    <location>
        <begin position="47"/>
        <end position="199"/>
    </location>
</feature>
<dbReference type="Pfam" id="PF13185">
    <property type="entry name" value="GAF_2"/>
    <property type="match status" value="1"/>
</dbReference>
<feature type="region of interest" description="Disordered" evidence="2">
    <location>
        <begin position="1"/>
        <end position="21"/>
    </location>
</feature>
<dbReference type="Pfam" id="PF17853">
    <property type="entry name" value="GGDEF_2"/>
    <property type="match status" value="1"/>
</dbReference>
<dbReference type="eggNOG" id="COG2508">
    <property type="taxonomic scope" value="Bacteria"/>
</dbReference>
<dbReference type="SMART" id="SM00065">
    <property type="entry name" value="GAF"/>
    <property type="match status" value="1"/>
</dbReference>
<dbReference type="PANTHER" id="PTHR33744">
    <property type="entry name" value="CARBOHYDRATE DIACID REGULATOR"/>
    <property type="match status" value="1"/>
</dbReference>
<dbReference type="InterPro" id="IPR051448">
    <property type="entry name" value="CdaR-like_regulators"/>
</dbReference>
<dbReference type="InterPro" id="IPR025736">
    <property type="entry name" value="PucR_C-HTH_dom"/>
</dbReference>
<dbReference type="InterPro" id="IPR029016">
    <property type="entry name" value="GAF-like_dom_sf"/>
</dbReference>
<evidence type="ECO:0000313" key="5">
    <source>
        <dbReference type="Proteomes" id="UP000017819"/>
    </source>
</evidence>
<dbReference type="RefSeq" id="WP_023432183.1">
    <property type="nucleotide sequence ID" value="NZ_AWXZ01000028.1"/>
</dbReference>
<dbReference type="InterPro" id="IPR042070">
    <property type="entry name" value="PucR_C-HTH_sf"/>
</dbReference>
<evidence type="ECO:0000259" key="3">
    <source>
        <dbReference type="SMART" id="SM00065"/>
    </source>
</evidence>
<protein>
    <recommendedName>
        <fullName evidence="3">GAF domain-containing protein</fullName>
    </recommendedName>
</protein>
<dbReference type="SUPFAM" id="SSF55781">
    <property type="entry name" value="GAF domain-like"/>
    <property type="match status" value="1"/>
</dbReference>
<dbReference type="Proteomes" id="UP000017819">
    <property type="component" value="Unassembled WGS sequence"/>
</dbReference>
<dbReference type="InterPro" id="IPR041522">
    <property type="entry name" value="CdaR_GGDEF"/>
</dbReference>
<evidence type="ECO:0000313" key="4">
    <source>
        <dbReference type="EMBL" id="ESR25054.1"/>
    </source>
</evidence>
<dbReference type="Gene3D" id="3.30.450.40">
    <property type="match status" value="1"/>
</dbReference>
<proteinExistence type="inferred from homology"/>
<evidence type="ECO:0000256" key="2">
    <source>
        <dbReference type="SAM" id="MobiDB-lite"/>
    </source>
</evidence>
<sequence length="629" mass="69145">MTDTFEAGSRQRLRHHGSNAEGSLAAARQGVLGRIRDIASVVNSGGDLGSILETVVHAVCQDTPWARAGIMGANRATGFSELVTRYDPGHSRNAGLPTSWKLSTSPTLQVIEARRPVIIPDAQVADEHPDYQADARARGYRTIVLVPLCCTDAHNREMVLAVHSPERVDVTDEDIDLLTTVSHLAAIAIEKAKLLHDERLLSSRLQRTLELHAGLLERVLAGSSTEAIASIVEAIVPDPVLILDFTTNTVHGTRSPQSAFASDREWSELMSGAAGRAAAALIHQSEPCDFSRLIPFTIEKEGQSLELRAFLEPLRVDGQTVGGFVIFPRQRKLDHLDFLIAQEAKFALSTQLMRSHIELRRQAADVGKLFERLFASHPVDRRRVLAQAEQLEIDLSSPMRLLAVSLSCRKTGGCGGFGQLQSVLPSLLRRWHEAAYSVVHEQSLFIVLPQELVAQSHFRGTIFRQLVDTMRWQCGSESAIALGPLCRRPEDYADARQECLRILTLASMFDRKGLLEQSDFGPFAVLLSAVDTAAVTTFIEGTIGRVIEYDSTNSTALLRTASVFIDNSCKYRATADELGIHVSTLRYRLTRLKDLFGLDLEDAESRFGFSLALRLRAVSESPSGPSVES</sequence>
<dbReference type="PANTHER" id="PTHR33744:SF7">
    <property type="entry name" value="PUCR FAMILY TRANSCRIPTIONAL REGULATOR"/>
    <property type="match status" value="1"/>
</dbReference>
<keyword evidence="5" id="KW-1185">Reference proteome</keyword>
<dbReference type="EMBL" id="AWXZ01000028">
    <property type="protein sequence ID" value="ESR25054.1"/>
    <property type="molecule type" value="Genomic_DNA"/>
</dbReference>
<dbReference type="OrthoDB" id="9792148at2"/>
<gene>
    <name evidence="4" type="ORF">N177_2053</name>
</gene>
<comment type="similarity">
    <text evidence="1">Belongs to the CdaR family.</text>
</comment>
<accession>V4RI92</accession>
<dbReference type="STRING" id="631454.N177_2053"/>
<evidence type="ECO:0000256" key="1">
    <source>
        <dbReference type="ARBA" id="ARBA00006754"/>
    </source>
</evidence>
<reference evidence="4 5" key="1">
    <citation type="journal article" date="2014" name="Genome Announc.">
        <title>Draft Genome Sequence of Lutibaculum baratangense Strain AMV1T, Isolated from a Mud Volcano in Andamans, India.</title>
        <authorList>
            <person name="Singh A."/>
            <person name="Sreenivas A."/>
            <person name="Sathyanarayana Reddy G."/>
            <person name="Pinnaka A.K."/>
            <person name="Shivaji S."/>
        </authorList>
    </citation>
    <scope>NUCLEOTIDE SEQUENCE [LARGE SCALE GENOMIC DNA]</scope>
    <source>
        <strain evidence="4 5">AMV1</strain>
    </source>
</reference>
<dbReference type="Pfam" id="PF13556">
    <property type="entry name" value="HTH_30"/>
    <property type="match status" value="1"/>
</dbReference>
<organism evidence="4 5">
    <name type="scientific">Lutibaculum baratangense AMV1</name>
    <dbReference type="NCBI Taxonomy" id="631454"/>
    <lineage>
        <taxon>Bacteria</taxon>
        <taxon>Pseudomonadati</taxon>
        <taxon>Pseudomonadota</taxon>
        <taxon>Alphaproteobacteria</taxon>
        <taxon>Hyphomicrobiales</taxon>
        <taxon>Tepidamorphaceae</taxon>
        <taxon>Lutibaculum</taxon>
    </lineage>
</organism>
<name>V4RI92_9HYPH</name>
<dbReference type="Gene3D" id="1.10.10.2840">
    <property type="entry name" value="PucR C-terminal helix-turn-helix domain"/>
    <property type="match status" value="1"/>
</dbReference>
<comment type="caution">
    <text evidence="4">The sequence shown here is derived from an EMBL/GenBank/DDBJ whole genome shotgun (WGS) entry which is preliminary data.</text>
</comment>
<dbReference type="AlphaFoldDB" id="V4RI92"/>